<keyword evidence="3 6" id="KW-0285">Flavoprotein</keyword>
<protein>
    <submittedName>
        <fullName evidence="9">GMC oxidoreductase</fullName>
    </submittedName>
</protein>
<evidence type="ECO:0000313" key="10">
    <source>
        <dbReference type="Proteomes" id="UP000466681"/>
    </source>
</evidence>
<dbReference type="PANTHER" id="PTHR11552:SF147">
    <property type="entry name" value="CHOLINE DEHYDROGENASE, MITOCHONDRIAL"/>
    <property type="match status" value="1"/>
</dbReference>
<dbReference type="Gene3D" id="3.50.50.60">
    <property type="entry name" value="FAD/NAD(P)-binding domain"/>
    <property type="match status" value="1"/>
</dbReference>
<feature type="binding site" evidence="5">
    <location>
        <begin position="90"/>
        <end position="93"/>
    </location>
    <ligand>
        <name>FAD</name>
        <dbReference type="ChEBI" id="CHEBI:57692"/>
    </ligand>
</feature>
<sequence>MSSYDYIVVGAGSAGCVLANRLSVDSAYRVLLIEAGGSDRNPAVAMPKGFAFLMNNPRYVWEYDTEPFGPYRQTEHWIRGKMIGGSSSLNGTVYNRGSQADYDDLVARGNSGWGWNEMLRIFRTIENHSLGESEMRGSGGPLGVSVNRTGEKVSEALMDAASTLGIKRVDDVNACDDERTGYAPATIWKGKRVSSAKAFLHPAAKRPNLTILKDATATRVIFDGDRAAGVAVTSAAGGEEEILANREVILSAGSIATPKLLQLSGIGPREVLTSAGVDLRVDSPRVGEGLHEHRCFPLQMRLQETKGYNKILSSPLGQARAGLRYLLSKRGPVSTPAYDMLTFIRADAASERPDAQVLMTPFSLGVGAVDGKIETRPGLSLLGFVLRPTSEGSVRILSPDPTRPPRVEVSYVDTDYDRKVSVAMFRRMRDIVAQHPIADMLFSEIEPGAAVEDDDSIVRAGMLYGGTGYHASGACAMGPSDDDALDERLRVRGVSGLRVVDVSIMPTMVSGNLNGPIMAMAWRAAEMILEDA</sequence>
<dbReference type="Pfam" id="PF00732">
    <property type="entry name" value="GMC_oxred_N"/>
    <property type="match status" value="1"/>
</dbReference>
<dbReference type="PANTHER" id="PTHR11552">
    <property type="entry name" value="GLUCOSE-METHANOL-CHOLINE GMC OXIDOREDUCTASE"/>
    <property type="match status" value="1"/>
</dbReference>
<evidence type="ECO:0000256" key="2">
    <source>
        <dbReference type="ARBA" id="ARBA00010790"/>
    </source>
</evidence>
<dbReference type="GO" id="GO:0016614">
    <property type="term" value="F:oxidoreductase activity, acting on CH-OH group of donors"/>
    <property type="evidence" value="ECO:0007669"/>
    <property type="project" value="InterPro"/>
</dbReference>
<evidence type="ECO:0000256" key="5">
    <source>
        <dbReference type="PIRSR" id="PIRSR000137-2"/>
    </source>
</evidence>
<evidence type="ECO:0000259" key="8">
    <source>
        <dbReference type="PROSITE" id="PS00624"/>
    </source>
</evidence>
<comment type="similarity">
    <text evidence="2 6">Belongs to the GMC oxidoreductase family.</text>
</comment>
<dbReference type="InterPro" id="IPR007867">
    <property type="entry name" value="GMC_OxRtase_C"/>
</dbReference>
<evidence type="ECO:0000259" key="7">
    <source>
        <dbReference type="PROSITE" id="PS00623"/>
    </source>
</evidence>
<proteinExistence type="inferred from homology"/>
<gene>
    <name evidence="9" type="ORF">MMOR_19020</name>
</gene>
<organism evidence="9 10">
    <name type="scientific">Mycolicibacterium moriokaense</name>
    <dbReference type="NCBI Taxonomy" id="39691"/>
    <lineage>
        <taxon>Bacteria</taxon>
        <taxon>Bacillati</taxon>
        <taxon>Actinomycetota</taxon>
        <taxon>Actinomycetes</taxon>
        <taxon>Mycobacteriales</taxon>
        <taxon>Mycobacteriaceae</taxon>
        <taxon>Mycolicibacterium</taxon>
    </lineage>
</organism>
<dbReference type="PROSITE" id="PS00624">
    <property type="entry name" value="GMC_OXRED_2"/>
    <property type="match status" value="1"/>
</dbReference>
<comment type="cofactor">
    <cofactor evidence="1 5">
        <name>FAD</name>
        <dbReference type="ChEBI" id="CHEBI:57692"/>
    </cofactor>
</comment>
<dbReference type="InterPro" id="IPR012132">
    <property type="entry name" value="GMC_OxRdtase"/>
</dbReference>
<dbReference type="InterPro" id="IPR000172">
    <property type="entry name" value="GMC_OxRdtase_N"/>
</dbReference>
<evidence type="ECO:0000256" key="1">
    <source>
        <dbReference type="ARBA" id="ARBA00001974"/>
    </source>
</evidence>
<dbReference type="PROSITE" id="PS00623">
    <property type="entry name" value="GMC_OXRED_1"/>
    <property type="match status" value="1"/>
</dbReference>
<dbReference type="GO" id="GO:0050660">
    <property type="term" value="F:flavin adenine dinucleotide binding"/>
    <property type="evidence" value="ECO:0007669"/>
    <property type="project" value="InterPro"/>
</dbReference>
<feature type="domain" description="Glucose-methanol-choline oxidoreductase N-terminal" evidence="8">
    <location>
        <begin position="253"/>
        <end position="267"/>
    </location>
</feature>
<evidence type="ECO:0000256" key="6">
    <source>
        <dbReference type="RuleBase" id="RU003968"/>
    </source>
</evidence>
<dbReference type="Proteomes" id="UP000466681">
    <property type="component" value="Chromosome"/>
</dbReference>
<reference evidence="9 10" key="1">
    <citation type="journal article" date="2019" name="Emerg. Microbes Infect.">
        <title>Comprehensive subspecies identification of 175 nontuberculous mycobacteria species based on 7547 genomic profiles.</title>
        <authorList>
            <person name="Matsumoto Y."/>
            <person name="Kinjo T."/>
            <person name="Motooka D."/>
            <person name="Nabeya D."/>
            <person name="Jung N."/>
            <person name="Uechi K."/>
            <person name="Horii T."/>
            <person name="Iida T."/>
            <person name="Fujita J."/>
            <person name="Nakamura S."/>
        </authorList>
    </citation>
    <scope>NUCLEOTIDE SEQUENCE [LARGE SCALE GENOMIC DNA]</scope>
    <source>
        <strain evidence="9 10">JCM 6375</strain>
    </source>
</reference>
<keyword evidence="4 5" id="KW-0274">FAD</keyword>
<dbReference type="KEGG" id="mmor:MMOR_19020"/>
<evidence type="ECO:0000313" key="9">
    <source>
        <dbReference type="EMBL" id="BBX00966.1"/>
    </source>
</evidence>
<evidence type="ECO:0000256" key="4">
    <source>
        <dbReference type="ARBA" id="ARBA00022827"/>
    </source>
</evidence>
<name>A0AAD1HA54_9MYCO</name>
<dbReference type="Pfam" id="PF05199">
    <property type="entry name" value="GMC_oxred_C"/>
    <property type="match status" value="1"/>
</dbReference>
<feature type="domain" description="Glucose-methanol-choline oxidoreductase N-terminal" evidence="7">
    <location>
        <begin position="80"/>
        <end position="103"/>
    </location>
</feature>
<dbReference type="RefSeq" id="WP_083156774.1">
    <property type="nucleotide sequence ID" value="NZ_AP022560.1"/>
</dbReference>
<dbReference type="Gene3D" id="3.30.560.10">
    <property type="entry name" value="Glucose Oxidase, domain 3"/>
    <property type="match status" value="1"/>
</dbReference>
<dbReference type="PIRSF" id="PIRSF000137">
    <property type="entry name" value="Alcohol_oxidase"/>
    <property type="match status" value="1"/>
</dbReference>
<dbReference type="EMBL" id="AP022560">
    <property type="protein sequence ID" value="BBX00966.1"/>
    <property type="molecule type" value="Genomic_DNA"/>
</dbReference>
<accession>A0AAD1HA54</accession>
<dbReference type="AlphaFoldDB" id="A0AAD1HA54"/>
<dbReference type="InterPro" id="IPR036188">
    <property type="entry name" value="FAD/NAD-bd_sf"/>
</dbReference>
<keyword evidence="10" id="KW-1185">Reference proteome</keyword>
<dbReference type="SUPFAM" id="SSF51905">
    <property type="entry name" value="FAD/NAD(P)-binding domain"/>
    <property type="match status" value="1"/>
</dbReference>
<dbReference type="SUPFAM" id="SSF54373">
    <property type="entry name" value="FAD-linked reductases, C-terminal domain"/>
    <property type="match status" value="1"/>
</dbReference>
<evidence type="ECO:0000256" key="3">
    <source>
        <dbReference type="ARBA" id="ARBA00022630"/>
    </source>
</evidence>